<dbReference type="SUPFAM" id="SSF90123">
    <property type="entry name" value="ABC transporter transmembrane region"/>
    <property type="match status" value="1"/>
</dbReference>
<evidence type="ECO:0000313" key="11">
    <source>
        <dbReference type="Proteomes" id="UP000018438"/>
    </source>
</evidence>
<dbReference type="GO" id="GO:0005524">
    <property type="term" value="F:ATP binding"/>
    <property type="evidence" value="ECO:0007669"/>
    <property type="project" value="UniProtKB-KW"/>
</dbReference>
<gene>
    <name evidence="10" type="ORF">F965_00135</name>
</gene>
<feature type="transmembrane region" description="Helical" evidence="7">
    <location>
        <begin position="145"/>
        <end position="166"/>
    </location>
</feature>
<dbReference type="HOGENOM" id="CLU_000604_84_3_6"/>
<keyword evidence="3" id="KW-0547">Nucleotide-binding</keyword>
<keyword evidence="5 7" id="KW-1133">Transmembrane helix</keyword>
<keyword evidence="11" id="KW-1185">Reference proteome</keyword>
<evidence type="ECO:0000313" key="10">
    <source>
        <dbReference type="EMBL" id="ENV14680.1"/>
    </source>
</evidence>
<sequence>MHIFPKNDLKNVKNTLLENIKLFIEQSRFYVFLLFCSILVSTIFAVLAPYTFASIIDKISLNNPIKNIGLGFFIYAVLLGLSLVFKEAVTYLSVILAETLNYITSTNFLKKILLKESHFFISHNPAEIQAMQNQGVFALNKVMQLGLISFIPSVLQIIFSCFILGVKLDFKIVTIVILYGSFFIGLSYFSSKRIEQYLKEATSERQKNVQLLGNAMSMMDVLRFFNAGSWIDQRFQQGSQLILKSLTSYSLKRTYYAVIFGSALTIQFLISFYILIPEVQAGHMSVGDLVLFNALLLQLNTPFEMIGRCILEFNQSYIEFKPFARMWNEPELKGSTKQFTVSVPTDKDSLGILKLQNVSFAYANGRGIHNINFIAQRGKITFLTGDSGAGKSTIFKLILKQIQPDQGDIVVNDIPLNNIERNTWFAQIGVVPQEVMLLNDTIKNNICLGRAYDDQKIYQAAQKAQILDRIMLMPDGFDTVVGERGMTLSGGEKQRISIARALYADPDFLLLDEASSSLDSETEYEIMSHMRSLKDSVTIIAITHNPKLIDTEDVVIQL</sequence>
<feature type="domain" description="ABC transmembrane type-1" evidence="9">
    <location>
        <begin position="32"/>
        <end position="315"/>
    </location>
</feature>
<dbReference type="Gene3D" id="1.20.1560.10">
    <property type="entry name" value="ABC transporter type 1, transmembrane domain"/>
    <property type="match status" value="1"/>
</dbReference>
<dbReference type="SMART" id="SM00382">
    <property type="entry name" value="AAA"/>
    <property type="match status" value="1"/>
</dbReference>
<dbReference type="GO" id="GO:0016887">
    <property type="term" value="F:ATP hydrolysis activity"/>
    <property type="evidence" value="ECO:0007669"/>
    <property type="project" value="InterPro"/>
</dbReference>
<dbReference type="PROSITE" id="PS50893">
    <property type="entry name" value="ABC_TRANSPORTER_2"/>
    <property type="match status" value="1"/>
</dbReference>
<dbReference type="EMBL" id="APPI01000004">
    <property type="protein sequence ID" value="ENV14680.1"/>
    <property type="molecule type" value="Genomic_DNA"/>
</dbReference>
<organism evidence="10 11">
    <name type="scientific">Acinetobacter schindleri NIPH 900</name>
    <dbReference type="NCBI Taxonomy" id="1217675"/>
    <lineage>
        <taxon>Bacteria</taxon>
        <taxon>Pseudomonadati</taxon>
        <taxon>Pseudomonadota</taxon>
        <taxon>Gammaproteobacteria</taxon>
        <taxon>Moraxellales</taxon>
        <taxon>Moraxellaceae</taxon>
        <taxon>Acinetobacter</taxon>
    </lineage>
</organism>
<dbReference type="InterPro" id="IPR017871">
    <property type="entry name" value="ABC_transporter-like_CS"/>
</dbReference>
<evidence type="ECO:0000256" key="3">
    <source>
        <dbReference type="ARBA" id="ARBA00022741"/>
    </source>
</evidence>
<dbReference type="PATRIC" id="fig|1217675.3.peg.126"/>
<comment type="subcellular location">
    <subcellularLocation>
        <location evidence="1">Cell membrane</location>
        <topology evidence="1">Multi-pass membrane protein</topology>
    </subcellularLocation>
</comment>
<evidence type="ECO:0000256" key="5">
    <source>
        <dbReference type="ARBA" id="ARBA00022989"/>
    </source>
</evidence>
<keyword evidence="4" id="KW-0067">ATP-binding</keyword>
<dbReference type="PROSITE" id="PS50929">
    <property type="entry name" value="ABC_TM1F"/>
    <property type="match status" value="1"/>
</dbReference>
<evidence type="ECO:0000256" key="1">
    <source>
        <dbReference type="ARBA" id="ARBA00004651"/>
    </source>
</evidence>
<dbReference type="InterPro" id="IPR003439">
    <property type="entry name" value="ABC_transporter-like_ATP-bd"/>
</dbReference>
<feature type="transmembrane region" description="Helical" evidence="7">
    <location>
        <begin position="172"/>
        <end position="189"/>
    </location>
</feature>
<accession>N8Y5T4</accession>
<dbReference type="PANTHER" id="PTHR43394:SF1">
    <property type="entry name" value="ATP-BINDING CASSETTE SUB-FAMILY B MEMBER 10, MITOCHONDRIAL"/>
    <property type="match status" value="1"/>
</dbReference>
<evidence type="ECO:0008006" key="12">
    <source>
        <dbReference type="Google" id="ProtNLM"/>
    </source>
</evidence>
<feature type="transmembrane region" description="Helical" evidence="7">
    <location>
        <begin position="29"/>
        <end position="56"/>
    </location>
</feature>
<dbReference type="InterPro" id="IPR011527">
    <property type="entry name" value="ABC1_TM_dom"/>
</dbReference>
<name>N8Y5T4_9GAMM</name>
<dbReference type="InterPro" id="IPR003593">
    <property type="entry name" value="AAA+_ATPase"/>
</dbReference>
<dbReference type="Gene3D" id="3.40.50.300">
    <property type="entry name" value="P-loop containing nucleotide triphosphate hydrolases"/>
    <property type="match status" value="1"/>
</dbReference>
<dbReference type="AlphaFoldDB" id="N8Y5T4"/>
<dbReference type="GO" id="GO:0005886">
    <property type="term" value="C:plasma membrane"/>
    <property type="evidence" value="ECO:0007669"/>
    <property type="project" value="UniProtKB-SubCell"/>
</dbReference>
<evidence type="ECO:0000256" key="6">
    <source>
        <dbReference type="ARBA" id="ARBA00023136"/>
    </source>
</evidence>
<dbReference type="Pfam" id="PF00664">
    <property type="entry name" value="ABC_membrane"/>
    <property type="match status" value="1"/>
</dbReference>
<evidence type="ECO:0000256" key="4">
    <source>
        <dbReference type="ARBA" id="ARBA00022840"/>
    </source>
</evidence>
<feature type="domain" description="ABC transporter" evidence="8">
    <location>
        <begin position="353"/>
        <end position="558"/>
    </location>
</feature>
<comment type="caution">
    <text evidence="10">The sequence shown here is derived from an EMBL/GenBank/DDBJ whole genome shotgun (WGS) entry which is preliminary data.</text>
</comment>
<keyword evidence="6 7" id="KW-0472">Membrane</keyword>
<dbReference type="RefSeq" id="WP_004811706.1">
    <property type="nucleotide sequence ID" value="NZ_KB849447.1"/>
</dbReference>
<keyword evidence="2 7" id="KW-0812">Transmembrane</keyword>
<feature type="transmembrane region" description="Helical" evidence="7">
    <location>
        <begin position="68"/>
        <end position="85"/>
    </location>
</feature>
<dbReference type="Proteomes" id="UP000018438">
    <property type="component" value="Unassembled WGS sequence"/>
</dbReference>
<dbReference type="InterPro" id="IPR039421">
    <property type="entry name" value="Type_1_exporter"/>
</dbReference>
<protein>
    <recommendedName>
        <fullName evidence="12">ABC transporter ATP-binding protein</fullName>
    </recommendedName>
</protein>
<evidence type="ECO:0000259" key="9">
    <source>
        <dbReference type="PROSITE" id="PS50929"/>
    </source>
</evidence>
<evidence type="ECO:0000256" key="2">
    <source>
        <dbReference type="ARBA" id="ARBA00022692"/>
    </source>
</evidence>
<dbReference type="Pfam" id="PF00005">
    <property type="entry name" value="ABC_tran"/>
    <property type="match status" value="1"/>
</dbReference>
<evidence type="ECO:0000256" key="7">
    <source>
        <dbReference type="SAM" id="Phobius"/>
    </source>
</evidence>
<dbReference type="InterPro" id="IPR036640">
    <property type="entry name" value="ABC1_TM_sf"/>
</dbReference>
<feature type="transmembrane region" description="Helical" evidence="7">
    <location>
        <begin position="254"/>
        <end position="276"/>
    </location>
</feature>
<evidence type="ECO:0000259" key="8">
    <source>
        <dbReference type="PROSITE" id="PS50893"/>
    </source>
</evidence>
<dbReference type="SUPFAM" id="SSF52540">
    <property type="entry name" value="P-loop containing nucleoside triphosphate hydrolases"/>
    <property type="match status" value="1"/>
</dbReference>
<dbReference type="PANTHER" id="PTHR43394">
    <property type="entry name" value="ATP-DEPENDENT PERMEASE MDL1, MITOCHONDRIAL"/>
    <property type="match status" value="1"/>
</dbReference>
<dbReference type="InterPro" id="IPR027417">
    <property type="entry name" value="P-loop_NTPase"/>
</dbReference>
<dbReference type="PROSITE" id="PS00211">
    <property type="entry name" value="ABC_TRANSPORTER_1"/>
    <property type="match status" value="1"/>
</dbReference>
<reference evidence="10 11" key="1">
    <citation type="submission" date="2013-02" db="EMBL/GenBank/DDBJ databases">
        <title>The Genome Sequence of Acinetobacter schindleri NIPH 900.</title>
        <authorList>
            <consortium name="The Broad Institute Genome Sequencing Platform"/>
            <consortium name="The Broad Institute Genome Sequencing Center for Infectious Disease"/>
            <person name="Cerqueira G."/>
            <person name="Feldgarden M."/>
            <person name="Courvalin P."/>
            <person name="Perichon B."/>
            <person name="Grillot-Courvalin C."/>
            <person name="Clermont D."/>
            <person name="Rocha E."/>
            <person name="Yoon E.-J."/>
            <person name="Nemec A."/>
            <person name="Walker B."/>
            <person name="Young S.K."/>
            <person name="Zeng Q."/>
            <person name="Gargeya S."/>
            <person name="Fitzgerald M."/>
            <person name="Haas B."/>
            <person name="Abouelleil A."/>
            <person name="Alvarado L."/>
            <person name="Arachchi H.M."/>
            <person name="Berlin A.M."/>
            <person name="Chapman S.B."/>
            <person name="Dewar J."/>
            <person name="Goldberg J."/>
            <person name="Griggs A."/>
            <person name="Gujja S."/>
            <person name="Hansen M."/>
            <person name="Howarth C."/>
            <person name="Imamovic A."/>
            <person name="Larimer J."/>
            <person name="McCowan C."/>
            <person name="Murphy C."/>
            <person name="Neiman D."/>
            <person name="Pearson M."/>
            <person name="Priest M."/>
            <person name="Roberts A."/>
            <person name="Saif S."/>
            <person name="Shea T."/>
            <person name="Sisk P."/>
            <person name="Sykes S."/>
            <person name="Wortman J."/>
            <person name="Nusbaum C."/>
            <person name="Birren B."/>
        </authorList>
    </citation>
    <scope>NUCLEOTIDE SEQUENCE [LARGE SCALE GENOMIC DNA]</scope>
    <source>
        <strain evidence="10 11">NIPH 900</strain>
    </source>
</reference>
<dbReference type="GO" id="GO:0015421">
    <property type="term" value="F:ABC-type oligopeptide transporter activity"/>
    <property type="evidence" value="ECO:0007669"/>
    <property type="project" value="TreeGrafter"/>
</dbReference>
<proteinExistence type="predicted"/>